<proteinExistence type="predicted"/>
<evidence type="ECO:0000313" key="1">
    <source>
        <dbReference type="EMBL" id="DAE26631.1"/>
    </source>
</evidence>
<name>A0A8S5R5B5_9CAUD</name>
<protein>
    <submittedName>
        <fullName evidence="1">Uncharacterized protein</fullName>
    </submittedName>
</protein>
<sequence>MNKKRNHKLIQTYNYHIPKQIGLKRYVNFLSKYIRAFNIQSKEENNYNSFTLWNDLYEKGIWNIKRTSEIRRYFRNEFKRGCYFKMQHERVVVYKTKTRCLIVFKMNYKWELEQTDSDDYKEYTFIFIMLNKGITELVKGSDNICLKS</sequence>
<reference evidence="1" key="1">
    <citation type="journal article" date="2021" name="Proc. Natl. Acad. Sci. U.S.A.">
        <title>A Catalog of Tens of Thousands of Viruses from Human Metagenomes Reveals Hidden Associations with Chronic Diseases.</title>
        <authorList>
            <person name="Tisza M.J."/>
            <person name="Buck C.B."/>
        </authorList>
    </citation>
    <scope>NUCLEOTIDE SEQUENCE</scope>
    <source>
        <strain evidence="1">CtaCq7</strain>
    </source>
</reference>
<accession>A0A8S5R5B5</accession>
<dbReference type="EMBL" id="BK015821">
    <property type="protein sequence ID" value="DAE26631.1"/>
    <property type="molecule type" value="Genomic_DNA"/>
</dbReference>
<organism evidence="1">
    <name type="scientific">Ackermannviridae sp. ctaCq7</name>
    <dbReference type="NCBI Taxonomy" id="2827294"/>
    <lineage>
        <taxon>Viruses</taxon>
        <taxon>Duplodnaviria</taxon>
        <taxon>Heunggongvirae</taxon>
        <taxon>Uroviricota</taxon>
        <taxon>Caudoviricetes</taxon>
        <taxon>Pantevenvirales</taxon>
        <taxon>Ackermannviridae</taxon>
    </lineage>
</organism>